<sequence length="232" mass="25024">MEKPRVRAGAVGMVVGAALAASLLSGCAGPEYTYVRDDSGGTYFKVPASWRQIDQKTLDEVLFGDTDSATEQLAKQAVWTAAFDAYDEPSLIHLVRGSAGTDDRPFVFAKVQKLSEAEQNAASLNLLRGSPPMPVPLTEEQQQAFEASGLTGFELLADEVLPIADGVRGVHTVYNYRVGNTVETFDRTAYLSADGTTASTLLIRCSPACYRQRAAEIGTVVKSFKVKRLINP</sequence>
<dbReference type="RefSeq" id="WP_346224133.1">
    <property type="nucleotide sequence ID" value="NZ_JBDJAW010000002.1"/>
</dbReference>
<proteinExistence type="predicted"/>
<organism evidence="2 3">
    <name type="scientific">Microbispora maris</name>
    <dbReference type="NCBI Taxonomy" id="3144104"/>
    <lineage>
        <taxon>Bacteria</taxon>
        <taxon>Bacillati</taxon>
        <taxon>Actinomycetota</taxon>
        <taxon>Actinomycetes</taxon>
        <taxon>Streptosporangiales</taxon>
        <taxon>Streptosporangiaceae</taxon>
        <taxon>Microbispora</taxon>
    </lineage>
</organism>
<keyword evidence="3" id="KW-1185">Reference proteome</keyword>
<evidence type="ECO:0000313" key="3">
    <source>
        <dbReference type="Proteomes" id="UP001447516"/>
    </source>
</evidence>
<protein>
    <recommendedName>
        <fullName evidence="4">Lipoprotein</fullName>
    </recommendedName>
</protein>
<feature type="signal peptide" evidence="1">
    <location>
        <begin position="1"/>
        <end position="20"/>
    </location>
</feature>
<dbReference type="EMBL" id="JBDJAW010000002">
    <property type="protein sequence ID" value="MEN3534021.1"/>
    <property type="molecule type" value="Genomic_DNA"/>
</dbReference>
<dbReference type="PROSITE" id="PS51257">
    <property type="entry name" value="PROKAR_LIPOPROTEIN"/>
    <property type="match status" value="1"/>
</dbReference>
<keyword evidence="1" id="KW-0732">Signal</keyword>
<reference evidence="2 3" key="1">
    <citation type="submission" date="2024-05" db="EMBL/GenBank/DDBJ databases">
        <title>Microbispora sp.ZYX-F-249.</title>
        <authorList>
            <person name="Xie H."/>
        </authorList>
    </citation>
    <scope>NUCLEOTIDE SEQUENCE [LARGE SCALE GENOMIC DNA]</scope>
    <source>
        <strain evidence="2 3">ZYX-F-249</strain>
    </source>
</reference>
<accession>A0ABV0AHF6</accession>
<name>A0ABV0AHF6_9ACTN</name>
<dbReference type="Proteomes" id="UP001447516">
    <property type="component" value="Unassembled WGS sequence"/>
</dbReference>
<evidence type="ECO:0008006" key="4">
    <source>
        <dbReference type="Google" id="ProtNLM"/>
    </source>
</evidence>
<feature type="chain" id="PRO_5047142870" description="Lipoprotein" evidence="1">
    <location>
        <begin position="21"/>
        <end position="232"/>
    </location>
</feature>
<comment type="caution">
    <text evidence="2">The sequence shown here is derived from an EMBL/GenBank/DDBJ whole genome shotgun (WGS) entry which is preliminary data.</text>
</comment>
<evidence type="ECO:0000256" key="1">
    <source>
        <dbReference type="SAM" id="SignalP"/>
    </source>
</evidence>
<evidence type="ECO:0000313" key="2">
    <source>
        <dbReference type="EMBL" id="MEN3534021.1"/>
    </source>
</evidence>
<gene>
    <name evidence="2" type="ORF">AAH991_02810</name>
</gene>